<feature type="compositionally biased region" description="Polar residues" evidence="6">
    <location>
        <begin position="599"/>
        <end position="610"/>
    </location>
</feature>
<dbReference type="PROSITE" id="PS00972">
    <property type="entry name" value="USP_1"/>
    <property type="match status" value="1"/>
</dbReference>
<accession>A0A3L6RKV1</accession>
<dbReference type="InterPro" id="IPR001607">
    <property type="entry name" value="Znf_UBP"/>
</dbReference>
<keyword evidence="2" id="KW-0479">Metal-binding</keyword>
<feature type="compositionally biased region" description="Polar residues" evidence="6">
    <location>
        <begin position="317"/>
        <end position="326"/>
    </location>
</feature>
<dbReference type="PANTHER" id="PTHR24006:SF886">
    <property type="entry name" value="UBIQUITIN CARBOXYL-TERMINAL HYDROLASE"/>
    <property type="match status" value="1"/>
</dbReference>
<evidence type="ECO:0000256" key="1">
    <source>
        <dbReference type="ARBA" id="ARBA00009085"/>
    </source>
</evidence>
<dbReference type="InterPro" id="IPR038765">
    <property type="entry name" value="Papain-like_cys_pep_sf"/>
</dbReference>
<protein>
    <recommendedName>
        <fullName evidence="5">Ubiquitin carboxyl-terminal hydrolase</fullName>
        <ecNumber evidence="5">3.4.19.12</ecNumber>
    </recommendedName>
</protein>
<keyword evidence="7" id="KW-0732">Signal</keyword>
<comment type="similarity">
    <text evidence="1 5">Belongs to the peptidase C19 family.</text>
</comment>
<feature type="domain" description="USP" evidence="8">
    <location>
        <begin position="200"/>
        <end position="831"/>
    </location>
</feature>
<keyword evidence="3" id="KW-0863">Zinc-finger</keyword>
<dbReference type="InterPro" id="IPR001394">
    <property type="entry name" value="Peptidase_C19_UCH"/>
</dbReference>
<keyword evidence="5" id="KW-0788">Thiol protease</keyword>
<evidence type="ECO:0000259" key="8">
    <source>
        <dbReference type="PROSITE" id="PS50235"/>
    </source>
</evidence>
<dbReference type="SUPFAM" id="SSF57850">
    <property type="entry name" value="RING/U-box"/>
    <property type="match status" value="1"/>
</dbReference>
<feature type="compositionally biased region" description="Polar residues" evidence="6">
    <location>
        <begin position="555"/>
        <end position="584"/>
    </location>
</feature>
<comment type="caution">
    <text evidence="9">The sequence shown here is derived from an EMBL/GenBank/DDBJ whole genome shotgun (WGS) entry which is preliminary data.</text>
</comment>
<feature type="signal peptide" evidence="7">
    <location>
        <begin position="1"/>
        <end position="22"/>
    </location>
</feature>
<feature type="region of interest" description="Disordered" evidence="6">
    <location>
        <begin position="307"/>
        <end position="332"/>
    </location>
</feature>
<evidence type="ECO:0000256" key="5">
    <source>
        <dbReference type="RuleBase" id="RU366025"/>
    </source>
</evidence>
<dbReference type="GO" id="GO:0016579">
    <property type="term" value="P:protein deubiquitination"/>
    <property type="evidence" value="ECO:0007669"/>
    <property type="project" value="InterPro"/>
</dbReference>
<dbReference type="GO" id="GO:0006508">
    <property type="term" value="P:proteolysis"/>
    <property type="evidence" value="ECO:0007669"/>
    <property type="project" value="UniProtKB-KW"/>
</dbReference>
<feature type="region of interest" description="Disordered" evidence="6">
    <location>
        <begin position="599"/>
        <end position="622"/>
    </location>
</feature>
<dbReference type="EC" id="3.4.19.12" evidence="5"/>
<evidence type="ECO:0000256" key="7">
    <source>
        <dbReference type="SAM" id="SignalP"/>
    </source>
</evidence>
<dbReference type="PROSITE" id="PS00973">
    <property type="entry name" value="USP_2"/>
    <property type="match status" value="1"/>
</dbReference>
<dbReference type="EMBL" id="PQIB02000008">
    <property type="protein sequence ID" value="RLN05067.1"/>
    <property type="molecule type" value="Genomic_DNA"/>
</dbReference>
<evidence type="ECO:0000313" key="9">
    <source>
        <dbReference type="EMBL" id="RLN05067.1"/>
    </source>
</evidence>
<dbReference type="Gene3D" id="3.30.40.10">
    <property type="entry name" value="Zinc/RING finger domain, C3HC4 (zinc finger)"/>
    <property type="match status" value="1"/>
</dbReference>
<feature type="chain" id="PRO_5018160003" description="Ubiquitin carboxyl-terminal hydrolase" evidence="7">
    <location>
        <begin position="23"/>
        <end position="866"/>
    </location>
</feature>
<keyword evidence="5" id="KW-0645">Protease</keyword>
<comment type="catalytic activity">
    <reaction evidence="5">
        <text>Thiol-dependent hydrolysis of ester, thioester, amide, peptide and isopeptide bonds formed by the C-terminal Gly of ubiquitin (a 76-residue protein attached to proteins as an intracellular targeting signal).</text>
        <dbReference type="EC" id="3.4.19.12"/>
    </reaction>
</comment>
<name>A0A3L6RKV1_PANMI</name>
<dbReference type="InterPro" id="IPR028889">
    <property type="entry name" value="USP"/>
</dbReference>
<gene>
    <name evidence="9" type="ORF">C2845_PM13G23390</name>
</gene>
<dbReference type="GO" id="GO:0008270">
    <property type="term" value="F:zinc ion binding"/>
    <property type="evidence" value="ECO:0007669"/>
    <property type="project" value="UniProtKB-KW"/>
</dbReference>
<feature type="region of interest" description="Disordered" evidence="6">
    <location>
        <begin position="553"/>
        <end position="584"/>
    </location>
</feature>
<keyword evidence="4" id="KW-0862">Zinc</keyword>
<dbReference type="STRING" id="4540.A0A3L6RKV1"/>
<dbReference type="PANTHER" id="PTHR24006">
    <property type="entry name" value="UBIQUITIN CARBOXYL-TERMINAL HYDROLASE"/>
    <property type="match status" value="1"/>
</dbReference>
<sequence>MAAISVGLDYFCHLWFAALLLGFQWRDGGHEAEGVGGGRELAGCQESAAGLAGFGGVGAERSVGLGRMAGGECADCQREEEPGKCRPVNSRILVCLEYGRQSCGYSDTYLPYGHAQDHAKHEQHWVAAMFADPQAGFCFKCGTEVSVYPEQEEMSGELQAGGHAIGFDVHTGPVSGLLNLEYTWQGHEFGSANVQGYAIRGIPNRGSTCYVNAIVQCLLVLDKLRARMLGPDAPPGQLGLALMELFVETALHSEENEIETPDKQRGADTVIDSIFRGEISYTRSCIYCGSSLVLHDQFCELSLPLPSKEHPSRSAAAPQTSESLKSQPKKAVTQLIPANEKSTSEKIQEVAKSGDSHILGSELKDVNVEKTPEPLEVDSSEAQCIWQSKDVIQDPLETREDKVSCSELSRGIIEAPPKSVSFVPQNLSNVKVEQVIEMTADSHSPEDTDPPPLVAPLSENGAPVALGSSVDQNGNADPGDLLNQLDVSIQAKENTYTGQLTAEDKGNARSRDAVHDKVVGVSNIVPSIEDCLSLFFKEQVVERNCDDCPKVIEEPSTNQSENGGQMVASTTDNTAVDGNQTEQSDRLTCQIGQSIEPNSLSVECKSSSSRQPDDSDAKSEIIQTEEVNTERINSGISYGDKEIECHEGIQEAVNSCLPAEKQTNLLSSQHSQNLSTPNQNRSKRLGLDLSASQLGDNQNEQKERSGCAIETPCITKLSSVLTLHLKRYIKYGNAHHKNEAHVSYNEYLDVERFMDPSSVDKDKSLYHLAGVVEHRGPSMNAGHYVAYVRARRFGNQEQQSSCSSSWFCADDARQRAALGTAAAAAAIPSAPGHGAAPPTAKVIYHPFSPPRQTASRFTSADPHSLR</sequence>
<dbReference type="Pfam" id="PF02148">
    <property type="entry name" value="zf-UBP"/>
    <property type="match status" value="1"/>
</dbReference>
<proteinExistence type="inferred from homology"/>
<dbReference type="InterPro" id="IPR013083">
    <property type="entry name" value="Znf_RING/FYVE/PHD"/>
</dbReference>
<dbReference type="Pfam" id="PF00443">
    <property type="entry name" value="UCH"/>
    <property type="match status" value="1"/>
</dbReference>
<dbReference type="Gene3D" id="3.90.70.10">
    <property type="entry name" value="Cysteine proteinases"/>
    <property type="match status" value="3"/>
</dbReference>
<dbReference type="PROSITE" id="PS50235">
    <property type="entry name" value="USP_3"/>
    <property type="match status" value="1"/>
</dbReference>
<comment type="function">
    <text evidence="5">Recognizes and hydrolyzes the peptide bond at the C-terminal Gly of ubiquitin. Involved in the processing of poly-ubiquitin precursors as well as that of ubiquitinated proteins.</text>
</comment>
<keyword evidence="5" id="KW-0833">Ubl conjugation pathway</keyword>
<keyword evidence="10" id="KW-1185">Reference proteome</keyword>
<dbReference type="GO" id="GO:0004843">
    <property type="term" value="F:cysteine-type deubiquitinase activity"/>
    <property type="evidence" value="ECO:0007669"/>
    <property type="project" value="UniProtKB-UniRule"/>
</dbReference>
<dbReference type="AlphaFoldDB" id="A0A3L6RKV1"/>
<organism evidence="9 10">
    <name type="scientific">Panicum miliaceum</name>
    <name type="common">Proso millet</name>
    <name type="synonym">Broomcorn millet</name>
    <dbReference type="NCBI Taxonomy" id="4540"/>
    <lineage>
        <taxon>Eukaryota</taxon>
        <taxon>Viridiplantae</taxon>
        <taxon>Streptophyta</taxon>
        <taxon>Embryophyta</taxon>
        <taxon>Tracheophyta</taxon>
        <taxon>Spermatophyta</taxon>
        <taxon>Magnoliopsida</taxon>
        <taxon>Liliopsida</taxon>
        <taxon>Poales</taxon>
        <taxon>Poaceae</taxon>
        <taxon>PACMAD clade</taxon>
        <taxon>Panicoideae</taxon>
        <taxon>Panicodae</taxon>
        <taxon>Paniceae</taxon>
        <taxon>Panicinae</taxon>
        <taxon>Panicum</taxon>
        <taxon>Panicum sect. Panicum</taxon>
    </lineage>
</organism>
<evidence type="ECO:0000256" key="2">
    <source>
        <dbReference type="ARBA" id="ARBA00022723"/>
    </source>
</evidence>
<reference evidence="10" key="1">
    <citation type="journal article" date="2019" name="Nat. Commun.">
        <title>The genome of broomcorn millet.</title>
        <authorList>
            <person name="Zou C."/>
            <person name="Miki D."/>
            <person name="Li D."/>
            <person name="Tang Q."/>
            <person name="Xiao L."/>
            <person name="Rajput S."/>
            <person name="Deng P."/>
            <person name="Jia W."/>
            <person name="Huang R."/>
            <person name="Zhang M."/>
            <person name="Sun Y."/>
            <person name="Hu J."/>
            <person name="Fu X."/>
            <person name="Schnable P.S."/>
            <person name="Li F."/>
            <person name="Zhang H."/>
            <person name="Feng B."/>
            <person name="Zhu X."/>
            <person name="Liu R."/>
            <person name="Schnable J.C."/>
            <person name="Zhu J.-K."/>
            <person name="Zhang H."/>
        </authorList>
    </citation>
    <scope>NUCLEOTIDE SEQUENCE [LARGE SCALE GENOMIC DNA]</scope>
</reference>
<dbReference type="GO" id="GO:0005634">
    <property type="term" value="C:nucleus"/>
    <property type="evidence" value="ECO:0007669"/>
    <property type="project" value="TreeGrafter"/>
</dbReference>
<evidence type="ECO:0000256" key="4">
    <source>
        <dbReference type="ARBA" id="ARBA00022833"/>
    </source>
</evidence>
<evidence type="ECO:0000313" key="10">
    <source>
        <dbReference type="Proteomes" id="UP000275267"/>
    </source>
</evidence>
<dbReference type="OrthoDB" id="2020758at2759"/>
<evidence type="ECO:0000256" key="3">
    <source>
        <dbReference type="ARBA" id="ARBA00022771"/>
    </source>
</evidence>
<dbReference type="InterPro" id="IPR018200">
    <property type="entry name" value="USP_CS"/>
</dbReference>
<feature type="region of interest" description="Disordered" evidence="6">
    <location>
        <begin position="835"/>
        <end position="866"/>
    </location>
</feature>
<keyword evidence="5" id="KW-0378">Hydrolase</keyword>
<dbReference type="InterPro" id="IPR050164">
    <property type="entry name" value="Peptidase_C19"/>
</dbReference>
<dbReference type="GO" id="GO:0005829">
    <property type="term" value="C:cytosol"/>
    <property type="evidence" value="ECO:0007669"/>
    <property type="project" value="TreeGrafter"/>
</dbReference>
<dbReference type="SUPFAM" id="SSF54001">
    <property type="entry name" value="Cysteine proteinases"/>
    <property type="match status" value="1"/>
</dbReference>
<dbReference type="Proteomes" id="UP000275267">
    <property type="component" value="Unassembled WGS sequence"/>
</dbReference>
<evidence type="ECO:0000256" key="6">
    <source>
        <dbReference type="SAM" id="MobiDB-lite"/>
    </source>
</evidence>